<dbReference type="InterPro" id="IPR001537">
    <property type="entry name" value="SpoU_MeTrfase"/>
</dbReference>
<keyword evidence="6 9" id="KW-0802">TPR repeat</keyword>
<dbReference type="InterPro" id="IPR011990">
    <property type="entry name" value="TPR-like_helical_dom_sf"/>
</dbReference>
<evidence type="ECO:0000256" key="3">
    <source>
        <dbReference type="ARBA" id="ARBA00022603"/>
    </source>
</evidence>
<dbReference type="GO" id="GO:0000049">
    <property type="term" value="F:tRNA binding"/>
    <property type="evidence" value="ECO:0007669"/>
    <property type="project" value="UniProtKB-KW"/>
</dbReference>
<keyword evidence="7" id="KW-0539">Nucleus</keyword>
<feature type="region of interest" description="Disordered" evidence="10">
    <location>
        <begin position="311"/>
        <end position="354"/>
    </location>
</feature>
<evidence type="ECO:0000259" key="11">
    <source>
        <dbReference type="Pfam" id="PF00588"/>
    </source>
</evidence>
<dbReference type="PANTHER" id="PTHR12558:SF13">
    <property type="entry name" value="CELL DIVISION CYCLE PROTEIN 27 HOMOLOG"/>
    <property type="match status" value="1"/>
</dbReference>
<evidence type="ECO:0000256" key="10">
    <source>
        <dbReference type="SAM" id="MobiDB-lite"/>
    </source>
</evidence>
<keyword evidence="13" id="KW-1185">Reference proteome</keyword>
<dbReference type="GO" id="GO:0007091">
    <property type="term" value="P:metaphase/anaphase transition of mitotic cell cycle"/>
    <property type="evidence" value="ECO:0007669"/>
    <property type="project" value="TreeGrafter"/>
</dbReference>
<proteinExistence type="inferred from homology"/>
<comment type="subcellular location">
    <subcellularLocation>
        <location evidence="1">Nucleus</location>
    </subcellularLocation>
</comment>
<comment type="similarity">
    <text evidence="8">Belongs to the APC3/CDC27 family.</text>
</comment>
<dbReference type="InParanoid" id="D3BKF9"/>
<dbReference type="GO" id="GO:0016567">
    <property type="term" value="P:protein ubiquitination"/>
    <property type="evidence" value="ECO:0007669"/>
    <property type="project" value="TreeGrafter"/>
</dbReference>
<feature type="repeat" description="TPR" evidence="9">
    <location>
        <begin position="802"/>
        <end position="835"/>
    </location>
</feature>
<evidence type="ECO:0000313" key="12">
    <source>
        <dbReference type="EMBL" id="EFA78389.1"/>
    </source>
</evidence>
<sequence length="1113" mass="127348">MDVILQQSINDCLNCNMLSNALFLAERLVADYDCDDNYYLLATIYYRQGRLAQAHSVLKKLQYLSNGVMMNGENNSSSSSSASLLSTVKSMQLLAQCSLEIGETMEAEYLLEESLKLISNQSHHTTNDLIDTCQIASIHYLLGLSYRQLNKKNEAIKQQHLALQKYPYLWVAFEQLCQLDIQVDPTTFYNINNIQQLQQQQQHQHILQNNNSLNGLSQISFITNNNNIINNNNNLINSNINNNKSYDMSTVSMDMIASSIGNLSEIKTPHQLQASLHHAPRKSTQSVIQFNDSTSFSSSVGVGGLNFDMIDSTPQQNKTPKFNLMSNLNSNNKYSNNYNNNNNNTYDISDVTPRLPNKINNFNLQYQQQQQQQHYQQQQNNTNSSQNQPIPMSFATPAPPTSNSIQFSTPMMTPSPMITNNYKALPEVIKKKNTKKNDNEIGIPFIGEQLLFESQQQQQQQQLQQSQQNENHRLFNNTTVGGGGGNGGVKKNIDKAERHVHIGGIQEILPDNHSIGINVGKPMTLDEIGNDNNNYNYNNTYEQQQNYSLPIEQIQEAHKELLSLFFIIATAYKYLYNYQCKEAIDTFNRLSSTQKNTGWILTMIGKAYFELVDYQQAYNVFEQIRSIEPYRLEGAEIYSTVLWHLKKEVELSYLANQLTEFDRLSAHAWCVVGNCFSLQKDHESALKTFKRAIQLDSKLTYAYTLCGHEYFSNDDLENAQIYYRSAIKIDPRHYNSWYGLGLIYFRQEKYSLAEYHFRKALSINGTSSVLYCYIASILFTLEQYHLALSELEEFKEIAPKEISIYILMGKVYKRLGQLEKAHDSLTIALDMGPENSNYIRSIIDKLYLEDEIDNQDISRYRELSRIARPVLSDERLDKLDSVLRSRTDRVAIVCDNVKTTGNVAAIIRSCEAMGIQHIHVIDDQPYTPFNDISKGTEKWVTVHRHHTPLDCVDYLKQQRYQIWSSDLCEGAIRFDNLVKTLPATTTTTSTTTTTTSIISQNDNDNDDNNNRIAIVFGNEKSGVTEDMKILSDKRIFLPMYGMVQSFNVSVSVGMTLAMLQMQGVLGGSLSDFNKERLRALWLIKSIPDHQLYFERHGIKYNYLSLFTNKVPLY</sequence>
<feature type="compositionally biased region" description="Low complexity" evidence="10">
    <location>
        <begin position="323"/>
        <end position="344"/>
    </location>
</feature>
<dbReference type="GO" id="GO:0005680">
    <property type="term" value="C:anaphase-promoting complex"/>
    <property type="evidence" value="ECO:0007669"/>
    <property type="project" value="TreeGrafter"/>
</dbReference>
<dbReference type="EMBL" id="ADBJ01000038">
    <property type="protein sequence ID" value="EFA78389.1"/>
    <property type="molecule type" value="Genomic_DNA"/>
</dbReference>
<evidence type="ECO:0000313" key="13">
    <source>
        <dbReference type="Proteomes" id="UP000001396"/>
    </source>
</evidence>
<dbReference type="GO" id="GO:0031145">
    <property type="term" value="P:anaphase-promoting complex-dependent catabolic process"/>
    <property type="evidence" value="ECO:0007669"/>
    <property type="project" value="TreeGrafter"/>
</dbReference>
<dbReference type="AlphaFoldDB" id="D3BKF9"/>
<keyword evidence="4" id="KW-0808">Transferase</keyword>
<dbReference type="RefSeq" id="XP_020430514.1">
    <property type="nucleotide sequence ID" value="XM_020579839.1"/>
</dbReference>
<feature type="compositionally biased region" description="Polar residues" evidence="10">
    <location>
        <begin position="401"/>
        <end position="412"/>
    </location>
</feature>
<name>D3BKF9_HETP5</name>
<evidence type="ECO:0000256" key="8">
    <source>
        <dbReference type="ARBA" id="ARBA00038210"/>
    </source>
</evidence>
<accession>D3BKF9</accession>
<protein>
    <submittedName>
        <fullName evidence="12">Anaphase promoting complex subunit 3</fullName>
    </submittedName>
</protein>
<dbReference type="SMART" id="SM00028">
    <property type="entry name" value="TPR"/>
    <property type="match status" value="8"/>
</dbReference>
<dbReference type="InterPro" id="IPR033671">
    <property type="entry name" value="TrmH"/>
</dbReference>
<evidence type="ECO:0000256" key="4">
    <source>
        <dbReference type="ARBA" id="ARBA00022679"/>
    </source>
</evidence>
<dbReference type="InterPro" id="IPR019734">
    <property type="entry name" value="TPR_rpt"/>
</dbReference>
<feature type="repeat" description="TPR" evidence="9">
    <location>
        <begin position="700"/>
        <end position="733"/>
    </location>
</feature>
<dbReference type="GO" id="GO:0005737">
    <property type="term" value="C:cytoplasm"/>
    <property type="evidence" value="ECO:0007669"/>
    <property type="project" value="TreeGrafter"/>
</dbReference>
<comment type="caution">
    <text evidence="12">The sequence shown here is derived from an EMBL/GenBank/DDBJ whole genome shotgun (WGS) entry which is preliminary data.</text>
</comment>
<dbReference type="FunFam" id="1.25.40.10:FF:000018">
    <property type="entry name" value="Cell division cycle protein 27 homolog B"/>
    <property type="match status" value="1"/>
</dbReference>
<dbReference type="GO" id="GO:0030488">
    <property type="term" value="P:tRNA methylation"/>
    <property type="evidence" value="ECO:0007669"/>
    <property type="project" value="InterPro"/>
</dbReference>
<feature type="repeat" description="TPR" evidence="9">
    <location>
        <begin position="666"/>
        <end position="699"/>
    </location>
</feature>
<dbReference type="Pfam" id="PF13181">
    <property type="entry name" value="TPR_8"/>
    <property type="match status" value="3"/>
</dbReference>
<gene>
    <name evidence="12" type="primary">anapc3</name>
    <name evidence="12" type="ORF">PPL_09040</name>
</gene>
<dbReference type="PROSITE" id="PS50005">
    <property type="entry name" value="TPR"/>
    <property type="match status" value="5"/>
</dbReference>
<dbReference type="Gene3D" id="1.25.40.10">
    <property type="entry name" value="Tetratricopeptide repeat domain"/>
    <property type="match status" value="4"/>
</dbReference>
<feature type="compositionally biased region" description="Low complexity" evidence="10">
    <location>
        <begin position="367"/>
        <end position="388"/>
    </location>
</feature>
<feature type="domain" description="tRNA/rRNA methyltransferase SpoU type" evidence="11">
    <location>
        <begin position="890"/>
        <end position="1056"/>
    </location>
</feature>
<reference evidence="12 13" key="1">
    <citation type="journal article" date="2011" name="Genome Res.">
        <title>Phylogeny-wide analysis of social amoeba genomes highlights ancient origins for complex intercellular communication.</title>
        <authorList>
            <person name="Heidel A.J."/>
            <person name="Lawal H.M."/>
            <person name="Felder M."/>
            <person name="Schilde C."/>
            <person name="Helps N.R."/>
            <person name="Tunggal B."/>
            <person name="Rivero F."/>
            <person name="John U."/>
            <person name="Schleicher M."/>
            <person name="Eichinger L."/>
            <person name="Platzer M."/>
            <person name="Noegel A.A."/>
            <person name="Schaap P."/>
            <person name="Gloeckner G."/>
        </authorList>
    </citation>
    <scope>NUCLEOTIDE SEQUENCE [LARGE SCALE GENOMIC DNA]</scope>
    <source>
        <strain evidence="13">ATCC 26659 / Pp 5 / PN500</strain>
    </source>
</reference>
<evidence type="ECO:0000256" key="1">
    <source>
        <dbReference type="ARBA" id="ARBA00004123"/>
    </source>
</evidence>
<dbReference type="Pfam" id="PF00588">
    <property type="entry name" value="SpoU_methylase"/>
    <property type="match status" value="1"/>
</dbReference>
<dbReference type="GO" id="GO:0051301">
    <property type="term" value="P:cell division"/>
    <property type="evidence" value="ECO:0007669"/>
    <property type="project" value="TreeGrafter"/>
</dbReference>
<evidence type="ECO:0000256" key="9">
    <source>
        <dbReference type="PROSITE-ProRule" id="PRU00339"/>
    </source>
</evidence>
<evidence type="ECO:0000256" key="7">
    <source>
        <dbReference type="ARBA" id="ARBA00023242"/>
    </source>
</evidence>
<dbReference type="STRING" id="670386.D3BKF9"/>
<keyword evidence="5" id="KW-0677">Repeat</keyword>
<keyword evidence="2" id="KW-0820">tRNA-binding</keyword>
<evidence type="ECO:0000256" key="5">
    <source>
        <dbReference type="ARBA" id="ARBA00022737"/>
    </source>
</evidence>
<feature type="repeat" description="TPR" evidence="9">
    <location>
        <begin position="734"/>
        <end position="767"/>
    </location>
</feature>
<evidence type="ECO:0000256" key="6">
    <source>
        <dbReference type="ARBA" id="ARBA00022803"/>
    </source>
</evidence>
<dbReference type="CDD" id="cd18092">
    <property type="entry name" value="SpoU-like_TrmH"/>
    <property type="match status" value="1"/>
</dbReference>
<dbReference type="Pfam" id="PF12895">
    <property type="entry name" value="ANAPC3"/>
    <property type="match status" value="1"/>
</dbReference>
<dbReference type="SUPFAM" id="SSF75217">
    <property type="entry name" value="alpha/beta knot"/>
    <property type="match status" value="1"/>
</dbReference>
<dbReference type="InterPro" id="IPR029026">
    <property type="entry name" value="tRNA_m1G_MTases_N"/>
</dbReference>
<dbReference type="InterPro" id="IPR029028">
    <property type="entry name" value="Alpha/beta_knot_MTases"/>
</dbReference>
<organism evidence="12 13">
    <name type="scientific">Heterostelium pallidum (strain ATCC 26659 / Pp 5 / PN500)</name>
    <name type="common">Cellular slime mold</name>
    <name type="synonym">Polysphondylium pallidum</name>
    <dbReference type="NCBI Taxonomy" id="670386"/>
    <lineage>
        <taxon>Eukaryota</taxon>
        <taxon>Amoebozoa</taxon>
        <taxon>Evosea</taxon>
        <taxon>Eumycetozoa</taxon>
        <taxon>Dictyostelia</taxon>
        <taxon>Acytosteliales</taxon>
        <taxon>Acytosteliaceae</taxon>
        <taxon>Heterostelium</taxon>
    </lineage>
</organism>
<dbReference type="FunCoup" id="D3BKF9">
    <property type="interactions" value="214"/>
</dbReference>
<dbReference type="Proteomes" id="UP000001396">
    <property type="component" value="Unassembled WGS sequence"/>
</dbReference>
<feature type="region of interest" description="Disordered" evidence="10">
    <location>
        <begin position="367"/>
        <end position="412"/>
    </location>
</feature>
<dbReference type="GO" id="GO:0008173">
    <property type="term" value="F:RNA methyltransferase activity"/>
    <property type="evidence" value="ECO:0007669"/>
    <property type="project" value="InterPro"/>
</dbReference>
<dbReference type="GeneID" id="31364516"/>
<dbReference type="Pfam" id="PF00515">
    <property type="entry name" value="TPR_1"/>
    <property type="match status" value="1"/>
</dbReference>
<dbReference type="OMA" id="HAWCVVG"/>
<dbReference type="SUPFAM" id="SSF48452">
    <property type="entry name" value="TPR-like"/>
    <property type="match status" value="2"/>
</dbReference>
<keyword evidence="3" id="KW-0489">Methyltransferase</keyword>
<dbReference type="PANTHER" id="PTHR12558">
    <property type="entry name" value="CELL DIVISION CYCLE 16,23,27"/>
    <property type="match status" value="1"/>
</dbReference>
<dbReference type="Gene3D" id="3.40.1280.10">
    <property type="match status" value="1"/>
</dbReference>
<feature type="repeat" description="TPR" evidence="9">
    <location>
        <begin position="598"/>
        <end position="631"/>
    </location>
</feature>
<keyword evidence="2" id="KW-0694">RNA-binding</keyword>
<evidence type="ECO:0000256" key="2">
    <source>
        <dbReference type="ARBA" id="ARBA00022555"/>
    </source>
</evidence>